<keyword evidence="3" id="KW-0378">Hydrolase</keyword>
<dbReference type="Pfam" id="PF13472">
    <property type="entry name" value="Lipase_GDSL_2"/>
    <property type="match status" value="1"/>
</dbReference>
<feature type="transmembrane region" description="Helical" evidence="1">
    <location>
        <begin position="5"/>
        <end position="24"/>
    </location>
</feature>
<keyword evidence="4" id="KW-1185">Reference proteome</keyword>
<dbReference type="GO" id="GO:0016788">
    <property type="term" value="F:hydrolase activity, acting on ester bonds"/>
    <property type="evidence" value="ECO:0007669"/>
    <property type="project" value="UniProtKB-ARBA"/>
</dbReference>
<evidence type="ECO:0000313" key="4">
    <source>
        <dbReference type="Proteomes" id="UP000479293"/>
    </source>
</evidence>
<feature type="transmembrane region" description="Helical" evidence="1">
    <location>
        <begin position="76"/>
        <end position="101"/>
    </location>
</feature>
<dbReference type="SUPFAM" id="SSF52266">
    <property type="entry name" value="SGNH hydrolase"/>
    <property type="match status" value="1"/>
</dbReference>
<reference evidence="3 4" key="1">
    <citation type="submission" date="2019-10" db="EMBL/GenBank/DDBJ databases">
        <title>Draft Genome Sequence of Cytophagaceae sp. SJW1-29.</title>
        <authorList>
            <person name="Choi A."/>
        </authorList>
    </citation>
    <scope>NUCLEOTIDE SEQUENCE [LARGE SCALE GENOMIC DNA]</scope>
    <source>
        <strain evidence="3 4">SJW1-29</strain>
    </source>
</reference>
<dbReference type="CDD" id="cd00229">
    <property type="entry name" value="SGNH_hydrolase"/>
    <property type="match status" value="1"/>
</dbReference>
<dbReference type="AlphaFoldDB" id="A0A7C9BGV4"/>
<gene>
    <name evidence="3" type="ORF">GBK04_20060</name>
</gene>
<keyword evidence="1" id="KW-1133">Transmembrane helix</keyword>
<dbReference type="InterPro" id="IPR013830">
    <property type="entry name" value="SGNH_hydro"/>
</dbReference>
<dbReference type="Proteomes" id="UP000479293">
    <property type="component" value="Unassembled WGS sequence"/>
</dbReference>
<comment type="caution">
    <text evidence="3">The sequence shown here is derived from an EMBL/GenBank/DDBJ whole genome shotgun (WGS) entry which is preliminary data.</text>
</comment>
<keyword evidence="1" id="KW-0812">Transmembrane</keyword>
<accession>A0A7C9BGV4</accession>
<evidence type="ECO:0000259" key="2">
    <source>
        <dbReference type="Pfam" id="PF13472"/>
    </source>
</evidence>
<dbReference type="RefSeq" id="WP_152762760.1">
    <property type="nucleotide sequence ID" value="NZ_WHLY01000002.1"/>
</dbReference>
<protein>
    <submittedName>
        <fullName evidence="3">SGNH/GDSL hydrolase family protein</fullName>
    </submittedName>
</protein>
<dbReference type="Gene3D" id="3.40.50.1110">
    <property type="entry name" value="SGNH hydrolase"/>
    <property type="match status" value="1"/>
</dbReference>
<keyword evidence="1" id="KW-0472">Membrane</keyword>
<dbReference type="InterPro" id="IPR036514">
    <property type="entry name" value="SGNH_hydro_sf"/>
</dbReference>
<organism evidence="3 4">
    <name type="scientific">Salmonirosea aquatica</name>
    <dbReference type="NCBI Taxonomy" id="2654236"/>
    <lineage>
        <taxon>Bacteria</taxon>
        <taxon>Pseudomonadati</taxon>
        <taxon>Bacteroidota</taxon>
        <taxon>Cytophagia</taxon>
        <taxon>Cytophagales</taxon>
        <taxon>Spirosomataceae</taxon>
        <taxon>Salmonirosea</taxon>
    </lineage>
</organism>
<feature type="transmembrane region" description="Helical" evidence="1">
    <location>
        <begin position="44"/>
        <end position="64"/>
    </location>
</feature>
<proteinExistence type="predicted"/>
<evidence type="ECO:0000256" key="1">
    <source>
        <dbReference type="SAM" id="Phobius"/>
    </source>
</evidence>
<feature type="domain" description="SGNH hydrolase-type esterase" evidence="2">
    <location>
        <begin position="145"/>
        <end position="341"/>
    </location>
</feature>
<sequence length="379" mass="43133">MASKIVTSIIRLAFLALIFVFLFYPDKFHITFDYPGFPQSDSFYIRLTKTVFWLLFLIEILRIFYYGVVKSKAKGLVANVVTLMVPLVVVLVFLEIFFMYIPQSHEGVLSKASQIWWEKYWKPVNAQGYRDKEIEKGTNKTNVLVIGDSFAAGHGLEHLDDRFSDQLESKLGKDRYVVYNLGVSGSDTRDEARRLIEFPVKPDVIVLQYFPNDIEKAARENGLTLTGAEPYNDLQGPLATVVKRFYLPNFVYWQLPHASFSTFENFVQKAYTDSTVLNAHFRDLSQMLAYRDSTGASMYAVFVPFLFQLDKSAQYTKPVEEYLKAHGVTVVTLTDGIAQIADKDRVVGKNDGHAGAAVNALMAERVFGVMEERGKQEKR</sequence>
<name>A0A7C9BGV4_9BACT</name>
<evidence type="ECO:0000313" key="3">
    <source>
        <dbReference type="EMBL" id="MPR35580.1"/>
    </source>
</evidence>
<dbReference type="EMBL" id="WHLY01000002">
    <property type="protein sequence ID" value="MPR35580.1"/>
    <property type="molecule type" value="Genomic_DNA"/>
</dbReference>